<evidence type="ECO:0000313" key="4">
    <source>
        <dbReference type="Proteomes" id="UP001189429"/>
    </source>
</evidence>
<evidence type="ECO:0000256" key="1">
    <source>
        <dbReference type="SAM" id="Coils"/>
    </source>
</evidence>
<reference evidence="3" key="1">
    <citation type="submission" date="2023-10" db="EMBL/GenBank/DDBJ databases">
        <authorList>
            <person name="Chen Y."/>
            <person name="Shah S."/>
            <person name="Dougan E. K."/>
            <person name="Thang M."/>
            <person name="Chan C."/>
        </authorList>
    </citation>
    <scope>NUCLEOTIDE SEQUENCE [LARGE SCALE GENOMIC DNA]</scope>
</reference>
<sequence length="533" mass="58769">FKYIQQMEQRLKATEAELRKVKSGNSDKPQEEAAAAQDPAQVKRAKILKQIEVYEKVVRDTAEFGGAVHDADKAALEDLRAQAKALRPPATAHKTAMQKLEKSKQQLVRQQSELEELQRKLAQLQQDISGKESAIIAKTSEVKILQQEVAESAAKLNPQQPSTNVKDEALDEETFKLDTESEEVKAMPEPVEFYAKFSADPVFAKCQQFIREKYKKKDVPMPQAEQQQPPPAAGTDASNKRGTEDELNLQGAQELWNDLQSAAAQGDEATKLLELTNKLHKAPATPESALQMHLIETFKANQGRNTLKKRVKASKAKIILAQEIGYFAHDVEELYSFAAKMGWSVIALPGAPTAGHLPTAGVAVFARNGIGLRWSPASNTSEIVAHRAQHIQVDVPGWPTLSIFNIYFYTCEGMTVRNAAIFAKVGEEMAGLTHPALIGGDWNMSTDIVEESTFPLHAHVELTAPKEVTCRTPTSSSTIDYFALSEAAMLLFRTVTVDAEWHIKPHRPVHLHMAAVGKSLQVLTYGASPKLTP</sequence>
<feature type="non-terminal residue" evidence="3">
    <location>
        <position position="533"/>
    </location>
</feature>
<comment type="caution">
    <text evidence="3">The sequence shown here is derived from an EMBL/GenBank/DDBJ whole genome shotgun (WGS) entry which is preliminary data.</text>
</comment>
<protein>
    <recommendedName>
        <fullName evidence="5">Endonuclease/exonuclease/phosphatase domain-containing protein</fullName>
    </recommendedName>
</protein>
<dbReference type="SUPFAM" id="SSF56219">
    <property type="entry name" value="DNase I-like"/>
    <property type="match status" value="1"/>
</dbReference>
<accession>A0ABN9QM96</accession>
<dbReference type="Gene3D" id="3.60.10.10">
    <property type="entry name" value="Endonuclease/exonuclease/phosphatase"/>
    <property type="match status" value="1"/>
</dbReference>
<evidence type="ECO:0000256" key="2">
    <source>
        <dbReference type="SAM" id="MobiDB-lite"/>
    </source>
</evidence>
<feature type="region of interest" description="Disordered" evidence="2">
    <location>
        <begin position="215"/>
        <end position="246"/>
    </location>
</feature>
<gene>
    <name evidence="3" type="ORF">PCOR1329_LOCUS11666</name>
</gene>
<proteinExistence type="predicted"/>
<feature type="non-terminal residue" evidence="3">
    <location>
        <position position="1"/>
    </location>
</feature>
<keyword evidence="1" id="KW-0175">Coiled coil</keyword>
<organism evidence="3 4">
    <name type="scientific">Prorocentrum cordatum</name>
    <dbReference type="NCBI Taxonomy" id="2364126"/>
    <lineage>
        <taxon>Eukaryota</taxon>
        <taxon>Sar</taxon>
        <taxon>Alveolata</taxon>
        <taxon>Dinophyceae</taxon>
        <taxon>Prorocentrales</taxon>
        <taxon>Prorocentraceae</taxon>
        <taxon>Prorocentrum</taxon>
    </lineage>
</organism>
<keyword evidence="4" id="KW-1185">Reference proteome</keyword>
<name>A0ABN9QM96_9DINO</name>
<dbReference type="EMBL" id="CAUYUJ010003359">
    <property type="protein sequence ID" value="CAK0805005.1"/>
    <property type="molecule type" value="Genomic_DNA"/>
</dbReference>
<feature type="coiled-coil region" evidence="1">
    <location>
        <begin position="90"/>
        <end position="134"/>
    </location>
</feature>
<evidence type="ECO:0008006" key="5">
    <source>
        <dbReference type="Google" id="ProtNLM"/>
    </source>
</evidence>
<evidence type="ECO:0000313" key="3">
    <source>
        <dbReference type="EMBL" id="CAK0805005.1"/>
    </source>
</evidence>
<dbReference type="InterPro" id="IPR036691">
    <property type="entry name" value="Endo/exonu/phosph_ase_sf"/>
</dbReference>
<feature type="region of interest" description="Disordered" evidence="2">
    <location>
        <begin position="15"/>
        <end position="39"/>
    </location>
</feature>
<dbReference type="Proteomes" id="UP001189429">
    <property type="component" value="Unassembled WGS sequence"/>
</dbReference>